<dbReference type="STRING" id="754436.JCM19237_5371"/>
<dbReference type="AlphaFoldDB" id="A0A090QJT3"/>
<dbReference type="Gene3D" id="1.10.760.10">
    <property type="entry name" value="Cytochrome c-like domain"/>
    <property type="match status" value="1"/>
</dbReference>
<dbReference type="EMBL" id="BBMN01000001">
    <property type="protein sequence ID" value="GAL02478.1"/>
    <property type="molecule type" value="Genomic_DNA"/>
</dbReference>
<name>A0A090QJT3_9GAMM</name>
<dbReference type="GO" id="GO:0020037">
    <property type="term" value="F:heme binding"/>
    <property type="evidence" value="ECO:0007669"/>
    <property type="project" value="InterPro"/>
</dbReference>
<proteinExistence type="predicted"/>
<protein>
    <submittedName>
        <fullName evidence="1">Putative diheme cytochrome c-553</fullName>
    </submittedName>
</protein>
<evidence type="ECO:0000313" key="2">
    <source>
        <dbReference type="Proteomes" id="UP000029227"/>
    </source>
</evidence>
<gene>
    <name evidence="1" type="ORF">JCM19237_5371</name>
</gene>
<reference evidence="1 2" key="1">
    <citation type="journal article" date="2014" name="Genome Announc.">
        <title>Draft Genome Sequences of Two Vibrionaceae Species, Vibrio ponticus C121 and Photobacterium aphoticum C119, Isolated as Coral Reef Microbiota.</title>
        <authorList>
            <person name="Al-saari N."/>
            <person name="Meirelles P.M."/>
            <person name="Mino S."/>
            <person name="Suda W."/>
            <person name="Oshima K."/>
            <person name="Hattori M."/>
            <person name="Ohkuma M."/>
            <person name="Thompson F.L."/>
            <person name="Gomez-Gil B."/>
            <person name="Sawabe T."/>
            <person name="Sawabe T."/>
        </authorList>
    </citation>
    <scope>NUCLEOTIDE SEQUENCE [LARGE SCALE GENOMIC DNA]</scope>
    <source>
        <strain evidence="1 2">JCM 19237</strain>
    </source>
</reference>
<accession>A0A090QJT3</accession>
<dbReference type="InterPro" id="IPR036909">
    <property type="entry name" value="Cyt_c-like_dom_sf"/>
</dbReference>
<comment type="caution">
    <text evidence="1">The sequence shown here is derived from an EMBL/GenBank/DDBJ whole genome shotgun (WGS) entry which is preliminary data.</text>
</comment>
<dbReference type="Proteomes" id="UP000029227">
    <property type="component" value="Unassembled WGS sequence"/>
</dbReference>
<evidence type="ECO:0000313" key="1">
    <source>
        <dbReference type="EMBL" id="GAL02478.1"/>
    </source>
</evidence>
<sequence>MPMASFEDILSDHKLAELITFVRSYLGAREKPVTAEDVKSVREQLEKVGYTEGYTLRLTCMSSVMGILI</sequence>
<organism evidence="1 2">
    <name type="scientific">Photobacterium aphoticum</name>
    <dbReference type="NCBI Taxonomy" id="754436"/>
    <lineage>
        <taxon>Bacteria</taxon>
        <taxon>Pseudomonadati</taxon>
        <taxon>Pseudomonadota</taxon>
        <taxon>Gammaproteobacteria</taxon>
        <taxon>Vibrionales</taxon>
        <taxon>Vibrionaceae</taxon>
        <taxon>Photobacterium</taxon>
    </lineage>
</organism>
<dbReference type="GO" id="GO:0009055">
    <property type="term" value="F:electron transfer activity"/>
    <property type="evidence" value="ECO:0007669"/>
    <property type="project" value="InterPro"/>
</dbReference>